<evidence type="ECO:0000259" key="2">
    <source>
        <dbReference type="SMART" id="SM00563"/>
    </source>
</evidence>
<keyword evidence="4" id="KW-1185">Reference proteome</keyword>
<dbReference type="Pfam" id="PF01553">
    <property type="entry name" value="Acyltransferase"/>
    <property type="match status" value="1"/>
</dbReference>
<dbReference type="AlphaFoldDB" id="A0A7L2UT02"/>
<feature type="domain" description="Phospholipid/glycerol acyltransferase" evidence="2">
    <location>
        <begin position="87"/>
        <end position="182"/>
    </location>
</feature>
<dbReference type="SMART" id="SM00563">
    <property type="entry name" value="PlsC"/>
    <property type="match status" value="1"/>
</dbReference>
<evidence type="ECO:0000313" key="4">
    <source>
        <dbReference type="Proteomes" id="UP000528411"/>
    </source>
</evidence>
<keyword evidence="1" id="KW-0812">Transmembrane</keyword>
<dbReference type="GO" id="GO:0036149">
    <property type="term" value="P:phosphatidylinositol acyl-chain remodeling"/>
    <property type="evidence" value="ECO:0007669"/>
    <property type="project" value="TreeGrafter"/>
</dbReference>
<sequence length="186" mass="21764">MLLSLVLHTYSMRYVLPAAVMMGTAPTYVLAWGAWRLLSAVLPARFYREVDDRLYTIYQSMVLFFFENYTGVQVILYGDLPKNKENVIYLSNHQCTVDWIIADMLAIRQNALGHVRYVLKDGLKWLPLYGWYFSQRNRLTFIVRTCLFCFFLIPQMYLVVFPEGTRYNPEIPKVIADSQSFAEKEG</sequence>
<dbReference type="GO" id="GO:0005739">
    <property type="term" value="C:mitochondrion"/>
    <property type="evidence" value="ECO:0007669"/>
    <property type="project" value="TreeGrafter"/>
</dbReference>
<accession>A0A7L2UT02</accession>
<organism evidence="3 4">
    <name type="scientific">Balaeniceps rex</name>
    <name type="common">Shoebill</name>
    <dbReference type="NCBI Taxonomy" id="33584"/>
    <lineage>
        <taxon>Eukaryota</taxon>
        <taxon>Metazoa</taxon>
        <taxon>Chordata</taxon>
        <taxon>Craniata</taxon>
        <taxon>Vertebrata</taxon>
        <taxon>Euteleostomi</taxon>
        <taxon>Archelosauria</taxon>
        <taxon>Archosauria</taxon>
        <taxon>Dinosauria</taxon>
        <taxon>Saurischia</taxon>
        <taxon>Theropoda</taxon>
        <taxon>Coelurosauria</taxon>
        <taxon>Aves</taxon>
        <taxon>Neognathae</taxon>
        <taxon>Neoaves</taxon>
        <taxon>Aequornithes</taxon>
        <taxon>Pelecaniformes</taxon>
        <taxon>Balaenicipitidae</taxon>
        <taxon>Balaeniceps</taxon>
    </lineage>
</organism>
<evidence type="ECO:0000313" key="3">
    <source>
        <dbReference type="EMBL" id="NXS48097.1"/>
    </source>
</evidence>
<feature type="non-terminal residue" evidence="3">
    <location>
        <position position="186"/>
    </location>
</feature>
<dbReference type="OrthoDB" id="189226at2759"/>
<dbReference type="GO" id="GO:0005783">
    <property type="term" value="C:endoplasmic reticulum"/>
    <property type="evidence" value="ECO:0007669"/>
    <property type="project" value="TreeGrafter"/>
</dbReference>
<comment type="caution">
    <text evidence="3">The sequence shown here is derived from an EMBL/GenBank/DDBJ whole genome shotgun (WGS) entry which is preliminary data.</text>
</comment>
<protein>
    <submittedName>
        <fullName evidence="3">PLCE acyltransferase</fullName>
    </submittedName>
</protein>
<keyword evidence="3" id="KW-0012">Acyltransferase</keyword>
<dbReference type="Proteomes" id="UP000528411">
    <property type="component" value="Unassembled WGS sequence"/>
</dbReference>
<dbReference type="SUPFAM" id="SSF69593">
    <property type="entry name" value="Glycerol-3-phosphate (1)-acyltransferase"/>
    <property type="match status" value="1"/>
</dbReference>
<keyword evidence="1" id="KW-1133">Transmembrane helix</keyword>
<feature type="transmembrane region" description="Helical" evidence="1">
    <location>
        <begin position="12"/>
        <end position="35"/>
    </location>
</feature>
<feature type="transmembrane region" description="Helical" evidence="1">
    <location>
        <begin position="141"/>
        <end position="160"/>
    </location>
</feature>
<feature type="non-terminal residue" evidence="3">
    <location>
        <position position="1"/>
    </location>
</feature>
<evidence type="ECO:0000256" key="1">
    <source>
        <dbReference type="SAM" id="Phobius"/>
    </source>
</evidence>
<dbReference type="PANTHER" id="PTHR10983">
    <property type="entry name" value="1-ACYLGLYCEROL-3-PHOSPHATE ACYLTRANSFERASE-RELATED"/>
    <property type="match status" value="1"/>
</dbReference>
<keyword evidence="3" id="KW-0808">Transferase</keyword>
<dbReference type="GO" id="GO:0016746">
    <property type="term" value="F:acyltransferase activity"/>
    <property type="evidence" value="ECO:0007669"/>
    <property type="project" value="UniProtKB-KW"/>
</dbReference>
<gene>
    <name evidence="3" type="primary">Agpat5</name>
    <name evidence="3" type="ORF">BALREX_R07363</name>
</gene>
<reference evidence="3 4" key="1">
    <citation type="submission" date="2019-09" db="EMBL/GenBank/DDBJ databases">
        <title>Bird 10,000 Genomes (B10K) Project - Family phase.</title>
        <authorList>
            <person name="Zhang G."/>
        </authorList>
    </citation>
    <scope>NUCLEOTIDE SEQUENCE [LARGE SCALE GENOMIC DNA]</scope>
    <source>
        <strain evidence="3">B10K-DU-012-56</strain>
    </source>
</reference>
<name>A0A7L2UT02_BALRX</name>
<feature type="transmembrane region" description="Helical" evidence="1">
    <location>
        <begin position="55"/>
        <end position="77"/>
    </location>
</feature>
<proteinExistence type="predicted"/>
<keyword evidence="1" id="KW-0472">Membrane</keyword>
<dbReference type="PANTHER" id="PTHR10983:SF73">
    <property type="entry name" value="1-ACYL-SN-GLYCEROL-3-PHOSPHATE ACYLTRANSFERASE EPSILON"/>
    <property type="match status" value="1"/>
</dbReference>
<dbReference type="EMBL" id="VYZW01050139">
    <property type="protein sequence ID" value="NXS48097.1"/>
    <property type="molecule type" value="Genomic_DNA"/>
</dbReference>
<dbReference type="CDD" id="cd07990">
    <property type="entry name" value="LPLAT_LCLAT1-like"/>
    <property type="match status" value="1"/>
</dbReference>
<dbReference type="InterPro" id="IPR002123">
    <property type="entry name" value="Plipid/glycerol_acylTrfase"/>
</dbReference>